<evidence type="ECO:0000256" key="1">
    <source>
        <dbReference type="ARBA" id="ARBA00022491"/>
    </source>
</evidence>
<sequence>MDSKLTSKQDKVLRVIRDFYLENGEAPSLSELQGMLSISTKRGVVSHLEALEKKGFIIRTSEPRGIHIVDESENEMVYEYLVGIPILGYANAGTPLVLADEQNLGILQLDRSLVGRKEGLFALIVKGDSMNMRQIEGKNIEEGHYIVVQKDAEYENGDAVLAIVDGSATVKNIKSDEDMVILYPQSNNPIHKPIYLDINSNSIINGKVVKVLDNPNL</sequence>
<dbReference type="InterPro" id="IPR036286">
    <property type="entry name" value="LexA/Signal_pep-like_sf"/>
</dbReference>
<dbReference type="GO" id="GO:0004252">
    <property type="term" value="F:serine-type endopeptidase activity"/>
    <property type="evidence" value="ECO:0007669"/>
    <property type="project" value="InterPro"/>
</dbReference>
<name>A0A2N2F3S1_9BACT</name>
<keyword evidence="5" id="KW-0805">Transcription regulation</keyword>
<evidence type="ECO:0000256" key="8">
    <source>
        <dbReference type="ARBA" id="ARBA00023204"/>
    </source>
</evidence>
<keyword evidence="3" id="KW-0227">DNA damage</keyword>
<dbReference type="GO" id="GO:0006281">
    <property type="term" value="P:DNA repair"/>
    <property type="evidence" value="ECO:0007669"/>
    <property type="project" value="UniProtKB-KW"/>
</dbReference>
<evidence type="ECO:0000256" key="4">
    <source>
        <dbReference type="ARBA" id="ARBA00022801"/>
    </source>
</evidence>
<dbReference type="GO" id="GO:0009432">
    <property type="term" value="P:SOS response"/>
    <property type="evidence" value="ECO:0007669"/>
    <property type="project" value="UniProtKB-KW"/>
</dbReference>
<dbReference type="GO" id="GO:0006508">
    <property type="term" value="P:proteolysis"/>
    <property type="evidence" value="ECO:0007669"/>
    <property type="project" value="InterPro"/>
</dbReference>
<evidence type="ECO:0000256" key="5">
    <source>
        <dbReference type="ARBA" id="ARBA00023015"/>
    </source>
</evidence>
<keyword evidence="9" id="KW-0742">SOS response</keyword>
<reference evidence="12 13" key="1">
    <citation type="journal article" date="2017" name="ISME J.">
        <title>Potential for microbial H2 and metal transformations associated with novel bacteria and archaea in deep terrestrial subsurface sediments.</title>
        <authorList>
            <person name="Hernsdorf A.W."/>
            <person name="Amano Y."/>
            <person name="Miyakawa K."/>
            <person name="Ise K."/>
            <person name="Suzuki Y."/>
            <person name="Anantharaman K."/>
            <person name="Probst A."/>
            <person name="Burstein D."/>
            <person name="Thomas B.C."/>
            <person name="Banfield J.F."/>
        </authorList>
    </citation>
    <scope>NUCLEOTIDE SEQUENCE [LARGE SCALE GENOMIC DNA]</scope>
    <source>
        <strain evidence="12">HGW-Dojkabacteria-1</strain>
    </source>
</reference>
<dbReference type="EMBL" id="PHAO01000001">
    <property type="protein sequence ID" value="PKN02806.1"/>
    <property type="molecule type" value="Genomic_DNA"/>
</dbReference>
<dbReference type="Pfam" id="PF00717">
    <property type="entry name" value="Peptidase_S24"/>
    <property type="match status" value="1"/>
</dbReference>
<proteinExistence type="predicted"/>
<keyword evidence="8" id="KW-0234">DNA repair</keyword>
<protein>
    <submittedName>
        <fullName evidence="12">Repressor LexA</fullName>
    </submittedName>
</protein>
<keyword evidence="7" id="KW-0804">Transcription</keyword>
<dbReference type="Proteomes" id="UP000233417">
    <property type="component" value="Unassembled WGS sequence"/>
</dbReference>
<dbReference type="Gene3D" id="2.10.109.10">
    <property type="entry name" value="Umud Fragment, subunit A"/>
    <property type="match status" value="1"/>
</dbReference>
<dbReference type="PANTHER" id="PTHR33516">
    <property type="entry name" value="LEXA REPRESSOR"/>
    <property type="match status" value="1"/>
</dbReference>
<dbReference type="SUPFAM" id="SSF46785">
    <property type="entry name" value="Winged helix' DNA-binding domain"/>
    <property type="match status" value="1"/>
</dbReference>
<dbReference type="GO" id="GO:0003677">
    <property type="term" value="F:DNA binding"/>
    <property type="evidence" value="ECO:0007669"/>
    <property type="project" value="UniProtKB-KW"/>
</dbReference>
<evidence type="ECO:0000256" key="2">
    <source>
        <dbReference type="ARBA" id="ARBA00022705"/>
    </source>
</evidence>
<keyword evidence="6" id="KW-0238">DNA-binding</keyword>
<dbReference type="InterPro" id="IPR015927">
    <property type="entry name" value="Peptidase_S24_S26A/B/C"/>
</dbReference>
<evidence type="ECO:0000313" key="13">
    <source>
        <dbReference type="Proteomes" id="UP000233417"/>
    </source>
</evidence>
<dbReference type="PANTHER" id="PTHR33516:SF2">
    <property type="entry name" value="LEXA REPRESSOR-RELATED"/>
    <property type="match status" value="1"/>
</dbReference>
<organism evidence="12 13">
    <name type="scientific">Candidatus Dojkabacteria bacterium HGW-Dojkabacteria-1</name>
    <dbReference type="NCBI Taxonomy" id="2013761"/>
    <lineage>
        <taxon>Bacteria</taxon>
        <taxon>Candidatus Dojkabacteria</taxon>
    </lineage>
</organism>
<dbReference type="InterPro" id="IPR039418">
    <property type="entry name" value="LexA-like"/>
</dbReference>
<dbReference type="Gene3D" id="1.10.10.10">
    <property type="entry name" value="Winged helix-like DNA-binding domain superfamily/Winged helix DNA-binding domain"/>
    <property type="match status" value="1"/>
</dbReference>
<evidence type="ECO:0000256" key="6">
    <source>
        <dbReference type="ARBA" id="ARBA00023125"/>
    </source>
</evidence>
<evidence type="ECO:0000256" key="7">
    <source>
        <dbReference type="ARBA" id="ARBA00023163"/>
    </source>
</evidence>
<dbReference type="InterPro" id="IPR036388">
    <property type="entry name" value="WH-like_DNA-bd_sf"/>
</dbReference>
<gene>
    <name evidence="12" type="primary">lexA</name>
    <name evidence="12" type="ORF">CVU76_02150</name>
</gene>
<evidence type="ECO:0000259" key="10">
    <source>
        <dbReference type="Pfam" id="PF00717"/>
    </source>
</evidence>
<evidence type="ECO:0000256" key="3">
    <source>
        <dbReference type="ARBA" id="ARBA00022763"/>
    </source>
</evidence>
<keyword evidence="2" id="KW-0235">DNA replication</keyword>
<dbReference type="Pfam" id="PF01726">
    <property type="entry name" value="LexA_DNA_bind"/>
    <property type="match status" value="1"/>
</dbReference>
<dbReference type="InterPro" id="IPR036390">
    <property type="entry name" value="WH_DNA-bd_sf"/>
</dbReference>
<evidence type="ECO:0000256" key="9">
    <source>
        <dbReference type="ARBA" id="ARBA00023236"/>
    </source>
</evidence>
<dbReference type="NCBIfam" id="TIGR00498">
    <property type="entry name" value="lexA"/>
    <property type="match status" value="1"/>
</dbReference>
<dbReference type="SUPFAM" id="SSF51306">
    <property type="entry name" value="LexA/Signal peptidase"/>
    <property type="match status" value="1"/>
</dbReference>
<dbReference type="GO" id="GO:0045892">
    <property type="term" value="P:negative regulation of DNA-templated transcription"/>
    <property type="evidence" value="ECO:0007669"/>
    <property type="project" value="InterPro"/>
</dbReference>
<dbReference type="CDD" id="cd06529">
    <property type="entry name" value="S24_LexA-like"/>
    <property type="match status" value="1"/>
</dbReference>
<evidence type="ECO:0000313" key="12">
    <source>
        <dbReference type="EMBL" id="PKN02806.1"/>
    </source>
</evidence>
<dbReference type="InterPro" id="IPR006199">
    <property type="entry name" value="LexA_DNA-bd_dom"/>
</dbReference>
<dbReference type="InterPro" id="IPR006200">
    <property type="entry name" value="LexA"/>
</dbReference>
<evidence type="ECO:0000259" key="11">
    <source>
        <dbReference type="Pfam" id="PF01726"/>
    </source>
</evidence>
<accession>A0A2N2F3S1</accession>
<keyword evidence="1" id="KW-0678">Repressor</keyword>
<comment type="caution">
    <text evidence="12">The sequence shown here is derived from an EMBL/GenBank/DDBJ whole genome shotgun (WGS) entry which is preliminary data.</text>
</comment>
<dbReference type="GO" id="GO:0006260">
    <property type="term" value="P:DNA replication"/>
    <property type="evidence" value="ECO:0007669"/>
    <property type="project" value="UniProtKB-KW"/>
</dbReference>
<feature type="domain" description="Peptidase S24/S26A/S26B/S26C" evidence="10">
    <location>
        <begin position="85"/>
        <end position="209"/>
    </location>
</feature>
<keyword evidence="4" id="KW-0378">Hydrolase</keyword>
<feature type="domain" description="LexA repressor DNA-binding" evidence="11">
    <location>
        <begin position="3"/>
        <end position="61"/>
    </location>
</feature>
<dbReference type="InterPro" id="IPR050077">
    <property type="entry name" value="LexA_repressor"/>
</dbReference>
<dbReference type="AlphaFoldDB" id="A0A2N2F3S1"/>